<keyword evidence="3" id="KW-1185">Reference proteome</keyword>
<reference evidence="2 3" key="1">
    <citation type="submission" date="2022-05" db="EMBL/GenBank/DDBJ databases">
        <authorList>
            <consortium name="Genoscope - CEA"/>
            <person name="William W."/>
        </authorList>
    </citation>
    <scope>NUCLEOTIDE SEQUENCE [LARGE SCALE GENOMIC DNA]</scope>
</reference>
<feature type="non-terminal residue" evidence="2">
    <location>
        <position position="1"/>
    </location>
</feature>
<dbReference type="InterPro" id="IPR015421">
    <property type="entry name" value="PyrdxlP-dep_Trfase_major"/>
</dbReference>
<comment type="caution">
    <text evidence="2">The sequence shown here is derived from an EMBL/GenBank/DDBJ whole genome shotgun (WGS) entry which is preliminary data.</text>
</comment>
<dbReference type="Gene3D" id="3.40.640.10">
    <property type="entry name" value="Type I PLP-dependent aspartate aminotransferase-like (Major domain)"/>
    <property type="match status" value="1"/>
</dbReference>
<dbReference type="InterPro" id="IPR000192">
    <property type="entry name" value="Aminotrans_V_dom"/>
</dbReference>
<name>A0ABN8T508_9CNID</name>
<evidence type="ECO:0000313" key="3">
    <source>
        <dbReference type="Proteomes" id="UP001159427"/>
    </source>
</evidence>
<evidence type="ECO:0000259" key="1">
    <source>
        <dbReference type="Pfam" id="PF00266"/>
    </source>
</evidence>
<feature type="non-terminal residue" evidence="2">
    <location>
        <position position="41"/>
    </location>
</feature>
<dbReference type="PANTHER" id="PTHR43686:SF1">
    <property type="entry name" value="AMINOTRAN_5 DOMAIN-CONTAINING PROTEIN"/>
    <property type="match status" value="1"/>
</dbReference>
<dbReference type="EMBL" id="CALNXI010007680">
    <property type="protein sequence ID" value="CAH3199388.1"/>
    <property type="molecule type" value="Genomic_DNA"/>
</dbReference>
<dbReference type="Proteomes" id="UP001159427">
    <property type="component" value="Unassembled WGS sequence"/>
</dbReference>
<proteinExistence type="predicted"/>
<organism evidence="2 3">
    <name type="scientific">Porites evermanni</name>
    <dbReference type="NCBI Taxonomy" id="104178"/>
    <lineage>
        <taxon>Eukaryota</taxon>
        <taxon>Metazoa</taxon>
        <taxon>Cnidaria</taxon>
        <taxon>Anthozoa</taxon>
        <taxon>Hexacorallia</taxon>
        <taxon>Scleractinia</taxon>
        <taxon>Fungiina</taxon>
        <taxon>Poritidae</taxon>
        <taxon>Porites</taxon>
    </lineage>
</organism>
<accession>A0ABN8T508</accession>
<gene>
    <name evidence="2" type="ORF">PEVE_00041017</name>
</gene>
<dbReference type="SUPFAM" id="SSF53383">
    <property type="entry name" value="PLP-dependent transferases"/>
    <property type="match status" value="1"/>
</dbReference>
<dbReference type="InterPro" id="IPR015424">
    <property type="entry name" value="PyrdxlP-dep_Trfase"/>
</dbReference>
<dbReference type="PANTHER" id="PTHR43686">
    <property type="entry name" value="SULFURTRANSFERASE-RELATED"/>
    <property type="match status" value="1"/>
</dbReference>
<feature type="domain" description="Aminotransferase class V" evidence="1">
    <location>
        <begin position="2"/>
        <end position="40"/>
    </location>
</feature>
<dbReference type="Pfam" id="PF00266">
    <property type="entry name" value="Aminotran_5"/>
    <property type="match status" value="1"/>
</dbReference>
<evidence type="ECO:0000313" key="2">
    <source>
        <dbReference type="EMBL" id="CAH3199388.1"/>
    </source>
</evidence>
<sequence>VVLVGPFEHHSNLLPWKELGAEVIWIKQDAKGLVDLTDLEF</sequence>
<protein>
    <recommendedName>
        <fullName evidence="1">Aminotransferase class V domain-containing protein</fullName>
    </recommendedName>
</protein>